<evidence type="ECO:0000313" key="2">
    <source>
        <dbReference type="EMBL" id="MFC5466983.1"/>
    </source>
</evidence>
<dbReference type="Proteomes" id="UP001596147">
    <property type="component" value="Unassembled WGS sequence"/>
</dbReference>
<keyword evidence="2" id="KW-0012">Acyltransferase</keyword>
<dbReference type="EC" id="2.3.1.-" evidence="2"/>
<dbReference type="PANTHER" id="PTHR37817">
    <property type="entry name" value="N-ACETYLTRANSFERASE EIS"/>
    <property type="match status" value="1"/>
</dbReference>
<reference evidence="3" key="1">
    <citation type="journal article" date="2019" name="Int. J. Syst. Evol. Microbiol.">
        <title>The Global Catalogue of Microorganisms (GCM) 10K type strain sequencing project: providing services to taxonomists for standard genome sequencing and annotation.</title>
        <authorList>
            <consortium name="The Broad Institute Genomics Platform"/>
            <consortium name="The Broad Institute Genome Sequencing Center for Infectious Disease"/>
            <person name="Wu L."/>
            <person name="Ma J."/>
        </authorList>
    </citation>
    <scope>NUCLEOTIDE SEQUENCE [LARGE SCALE GENOMIC DNA]</scope>
    <source>
        <strain evidence="3">CGMCC 1.12237</strain>
    </source>
</reference>
<protein>
    <submittedName>
        <fullName evidence="2">GNAT family N-acetyltransferase</fullName>
        <ecNumber evidence="2">2.3.1.-</ecNumber>
    </submittedName>
</protein>
<feature type="domain" description="N-acetyltransferase" evidence="1">
    <location>
        <begin position="2"/>
        <end position="151"/>
    </location>
</feature>
<dbReference type="InterPro" id="IPR016181">
    <property type="entry name" value="Acyl_CoA_acyltransferase"/>
</dbReference>
<name>A0ABW0LMN9_9BACI</name>
<comment type="caution">
    <text evidence="2">The sequence shown here is derived from an EMBL/GenBank/DDBJ whole genome shotgun (WGS) entry which is preliminary data.</text>
</comment>
<dbReference type="InterPro" id="IPR051554">
    <property type="entry name" value="Acetyltransferase_Eis"/>
</dbReference>
<accession>A0ABW0LMN9</accession>
<evidence type="ECO:0000313" key="3">
    <source>
        <dbReference type="Proteomes" id="UP001596147"/>
    </source>
</evidence>
<dbReference type="Gene3D" id="3.40.630.30">
    <property type="match status" value="1"/>
</dbReference>
<dbReference type="InterPro" id="IPR000182">
    <property type="entry name" value="GNAT_dom"/>
</dbReference>
<dbReference type="PROSITE" id="PS51186">
    <property type="entry name" value="GNAT"/>
    <property type="match status" value="1"/>
</dbReference>
<dbReference type="SUPFAM" id="SSF55729">
    <property type="entry name" value="Acyl-CoA N-acyltransferases (Nat)"/>
    <property type="match status" value="1"/>
</dbReference>
<keyword evidence="2" id="KW-0808">Transferase</keyword>
<dbReference type="PANTHER" id="PTHR37817:SF1">
    <property type="entry name" value="N-ACETYLTRANSFERASE EIS"/>
    <property type="match status" value="1"/>
</dbReference>
<gene>
    <name evidence="2" type="ORF">ACFPM4_19850</name>
</gene>
<sequence length="372" mass="42169">MVEYRGARRDEREDLLDLANIAFGFDFEPVMSKVYGEEFDSTAITKVAVDEKNRIRAQVAVLSQELNVLDFTLQAGYLGTVSVHPRSRGEGHMKTLMQMWLEELQGTHDLIVLSGQRQRYEYFGFTIGGVKVKYSVNNSNVRHALKEIPIDGITFKPLFEVEGAPSFVVKVNSERAAYVVRDQDNLQRILATFHEVALGVMKEDKLIGYVLTNKKGNEISEFACVNKEDILKVVKAYIQYADVEWVHITTPEYDLDLNASLGRFAENYVIETCDMYNILNFANVLEAYLTIKYKTTGLAQGEFSAILDGQPVTARVDENGVTVERSAQQGALELNKQEAQTLLLTPHGRYLEIDAPHGWFPLPAYWYKVDKF</sequence>
<keyword evidence="3" id="KW-1185">Reference proteome</keyword>
<dbReference type="EMBL" id="JBHSMC010000045">
    <property type="protein sequence ID" value="MFC5466983.1"/>
    <property type="molecule type" value="Genomic_DNA"/>
</dbReference>
<evidence type="ECO:0000259" key="1">
    <source>
        <dbReference type="PROSITE" id="PS51186"/>
    </source>
</evidence>
<organism evidence="2 3">
    <name type="scientific">Lederbergia graminis</name>
    <dbReference type="NCBI Taxonomy" id="735518"/>
    <lineage>
        <taxon>Bacteria</taxon>
        <taxon>Bacillati</taxon>
        <taxon>Bacillota</taxon>
        <taxon>Bacilli</taxon>
        <taxon>Bacillales</taxon>
        <taxon>Bacillaceae</taxon>
        <taxon>Lederbergia</taxon>
    </lineage>
</organism>
<dbReference type="GO" id="GO:0016746">
    <property type="term" value="F:acyltransferase activity"/>
    <property type="evidence" value="ECO:0007669"/>
    <property type="project" value="UniProtKB-KW"/>
</dbReference>
<dbReference type="RefSeq" id="WP_382355731.1">
    <property type="nucleotide sequence ID" value="NZ_JBHSMC010000045.1"/>
</dbReference>
<dbReference type="Pfam" id="PF13527">
    <property type="entry name" value="Acetyltransf_9"/>
    <property type="match status" value="1"/>
</dbReference>
<proteinExistence type="predicted"/>